<feature type="compositionally biased region" description="Basic and acidic residues" evidence="1">
    <location>
        <begin position="78"/>
        <end position="93"/>
    </location>
</feature>
<organism evidence="2 3">
    <name type="scientific">Streptomyces umbrinus</name>
    <dbReference type="NCBI Taxonomy" id="67370"/>
    <lineage>
        <taxon>Bacteria</taxon>
        <taxon>Bacillati</taxon>
        <taxon>Actinomycetota</taxon>
        <taxon>Actinomycetes</taxon>
        <taxon>Kitasatosporales</taxon>
        <taxon>Streptomycetaceae</taxon>
        <taxon>Streptomyces</taxon>
        <taxon>Streptomyces phaeochromogenes group</taxon>
    </lineage>
</organism>
<sequence>MLGQVQQLLPGIGEPEVGTRHRTDAVARRSDCRGQRAQARADPGDLGSARILHLFQEPADGFGRPKRMLPQVRANLEPADREVGEDRGRAEER</sequence>
<dbReference type="RefSeq" id="WP_307527637.1">
    <property type="nucleotide sequence ID" value="NZ_JAUSZI010000002.1"/>
</dbReference>
<evidence type="ECO:0000256" key="1">
    <source>
        <dbReference type="SAM" id="MobiDB-lite"/>
    </source>
</evidence>
<evidence type="ECO:0000313" key="3">
    <source>
        <dbReference type="Proteomes" id="UP001230328"/>
    </source>
</evidence>
<feature type="region of interest" description="Disordered" evidence="1">
    <location>
        <begin position="1"/>
        <end position="45"/>
    </location>
</feature>
<evidence type="ECO:0000313" key="2">
    <source>
        <dbReference type="EMBL" id="MDQ1031469.1"/>
    </source>
</evidence>
<comment type="caution">
    <text evidence="2">The sequence shown here is derived from an EMBL/GenBank/DDBJ whole genome shotgun (WGS) entry which is preliminary data.</text>
</comment>
<accession>A0ABU0T6P6</accession>
<gene>
    <name evidence="2" type="ORF">QF035_009051</name>
</gene>
<feature type="region of interest" description="Disordered" evidence="1">
    <location>
        <begin position="60"/>
        <end position="93"/>
    </location>
</feature>
<protein>
    <submittedName>
        <fullName evidence="2">Uncharacterized protein</fullName>
    </submittedName>
</protein>
<reference evidence="2 3" key="1">
    <citation type="submission" date="2023-07" db="EMBL/GenBank/DDBJ databases">
        <title>Comparative genomics of wheat-associated soil bacteria to identify genetic determinants of phenazine resistance.</title>
        <authorList>
            <person name="Mouncey N."/>
        </authorList>
    </citation>
    <scope>NUCLEOTIDE SEQUENCE [LARGE SCALE GENOMIC DNA]</scope>
    <source>
        <strain evidence="2 3">V2I4</strain>
    </source>
</reference>
<name>A0ABU0T6P6_9ACTN</name>
<proteinExistence type="predicted"/>
<dbReference type="EMBL" id="JAUSZI010000002">
    <property type="protein sequence ID" value="MDQ1031469.1"/>
    <property type="molecule type" value="Genomic_DNA"/>
</dbReference>
<dbReference type="Proteomes" id="UP001230328">
    <property type="component" value="Unassembled WGS sequence"/>
</dbReference>
<keyword evidence="3" id="KW-1185">Reference proteome</keyword>
<feature type="compositionally biased region" description="Basic and acidic residues" evidence="1">
    <location>
        <begin position="17"/>
        <end position="34"/>
    </location>
</feature>